<dbReference type="EMBL" id="BAABAB010000047">
    <property type="protein sequence ID" value="GAA3637928.1"/>
    <property type="molecule type" value="Genomic_DNA"/>
</dbReference>
<accession>A0ABP7AQ21</accession>
<reference evidence="3" key="1">
    <citation type="journal article" date="2019" name="Int. J. Syst. Evol. Microbiol.">
        <title>The Global Catalogue of Microorganisms (GCM) 10K type strain sequencing project: providing services to taxonomists for standard genome sequencing and annotation.</title>
        <authorList>
            <consortium name="The Broad Institute Genomics Platform"/>
            <consortium name="The Broad Institute Genome Sequencing Center for Infectious Disease"/>
            <person name="Wu L."/>
            <person name="Ma J."/>
        </authorList>
    </citation>
    <scope>NUCLEOTIDE SEQUENCE [LARGE SCALE GENOMIC DNA]</scope>
    <source>
        <strain evidence="3">JCM 16929</strain>
    </source>
</reference>
<evidence type="ECO:0000256" key="1">
    <source>
        <dbReference type="SAM" id="MobiDB-lite"/>
    </source>
</evidence>
<sequence length="64" mass="6636">MTDRRSKPEDSQEPSLSRGFVEPAFDVGPPGVGPVTGIDSGDFFPAPAPLEPPPESTDEAAGPE</sequence>
<feature type="region of interest" description="Disordered" evidence="1">
    <location>
        <begin position="1"/>
        <end position="64"/>
    </location>
</feature>
<keyword evidence="3" id="KW-1185">Reference proteome</keyword>
<feature type="compositionally biased region" description="Pro residues" evidence="1">
    <location>
        <begin position="46"/>
        <end position="55"/>
    </location>
</feature>
<organism evidence="2 3">
    <name type="scientific">Microlunatus ginsengisoli</name>
    <dbReference type="NCBI Taxonomy" id="363863"/>
    <lineage>
        <taxon>Bacteria</taxon>
        <taxon>Bacillati</taxon>
        <taxon>Actinomycetota</taxon>
        <taxon>Actinomycetes</taxon>
        <taxon>Propionibacteriales</taxon>
        <taxon>Propionibacteriaceae</taxon>
        <taxon>Microlunatus</taxon>
    </lineage>
</organism>
<name>A0ABP7AQ21_9ACTN</name>
<comment type="caution">
    <text evidence="2">The sequence shown here is derived from an EMBL/GenBank/DDBJ whole genome shotgun (WGS) entry which is preliminary data.</text>
</comment>
<gene>
    <name evidence="2" type="ORF">GCM10022236_45510</name>
</gene>
<evidence type="ECO:0000313" key="3">
    <source>
        <dbReference type="Proteomes" id="UP001501490"/>
    </source>
</evidence>
<dbReference type="Proteomes" id="UP001501490">
    <property type="component" value="Unassembled WGS sequence"/>
</dbReference>
<evidence type="ECO:0000313" key="2">
    <source>
        <dbReference type="EMBL" id="GAA3637928.1"/>
    </source>
</evidence>
<protein>
    <submittedName>
        <fullName evidence="2">Uncharacterized protein</fullName>
    </submittedName>
</protein>
<feature type="compositionally biased region" description="Basic and acidic residues" evidence="1">
    <location>
        <begin position="1"/>
        <end position="10"/>
    </location>
</feature>
<proteinExistence type="predicted"/>